<evidence type="ECO:0000256" key="3">
    <source>
        <dbReference type="ARBA" id="ARBA00022475"/>
    </source>
</evidence>
<dbReference type="PANTHER" id="PTHR33778">
    <property type="entry name" value="PROTEIN MGTC"/>
    <property type="match status" value="1"/>
</dbReference>
<keyword evidence="5 7" id="KW-1133">Transmembrane helix</keyword>
<comment type="similarity">
    <text evidence="2">Belongs to the MgtC/SapB family.</text>
</comment>
<dbReference type="RefSeq" id="WP_344685690.1">
    <property type="nucleotide sequence ID" value="NZ_BAAAVT010000009.1"/>
</dbReference>
<feature type="transmembrane region" description="Helical" evidence="7">
    <location>
        <begin position="69"/>
        <end position="86"/>
    </location>
</feature>
<dbReference type="Pfam" id="PF21770">
    <property type="entry name" value="MgtC_SapB_C"/>
    <property type="match status" value="1"/>
</dbReference>
<evidence type="ECO:0000313" key="11">
    <source>
        <dbReference type="Proteomes" id="UP001500236"/>
    </source>
</evidence>
<keyword evidence="4 7" id="KW-0812">Transmembrane</keyword>
<feature type="transmembrane region" description="Helical" evidence="7">
    <location>
        <begin position="38"/>
        <end position="57"/>
    </location>
</feature>
<evidence type="ECO:0000313" key="10">
    <source>
        <dbReference type="EMBL" id="GAA3064853.1"/>
    </source>
</evidence>
<dbReference type="InterPro" id="IPR049177">
    <property type="entry name" value="MgtC_SapB_SrpB_YhiD_N"/>
</dbReference>
<dbReference type="Gene3D" id="3.30.70.260">
    <property type="match status" value="1"/>
</dbReference>
<dbReference type="PANTHER" id="PTHR33778:SF3">
    <property type="entry name" value="PROTEIN MGTC"/>
    <property type="match status" value="1"/>
</dbReference>
<keyword evidence="6 7" id="KW-0472">Membrane</keyword>
<feature type="domain" description="MgtC-like C-terminal" evidence="9">
    <location>
        <begin position="157"/>
        <end position="234"/>
    </location>
</feature>
<evidence type="ECO:0000256" key="4">
    <source>
        <dbReference type="ARBA" id="ARBA00022692"/>
    </source>
</evidence>
<evidence type="ECO:0000256" key="2">
    <source>
        <dbReference type="ARBA" id="ARBA00009298"/>
    </source>
</evidence>
<feature type="domain" description="MgtC/SapB/SrpB/YhiD N-terminal" evidence="8">
    <location>
        <begin position="18"/>
        <end position="138"/>
    </location>
</feature>
<comment type="caution">
    <text evidence="10">The sequence shown here is derived from an EMBL/GenBank/DDBJ whole genome shotgun (WGS) entry which is preliminary data.</text>
</comment>
<reference evidence="11" key="1">
    <citation type="journal article" date="2019" name="Int. J. Syst. Evol. Microbiol.">
        <title>The Global Catalogue of Microorganisms (GCM) 10K type strain sequencing project: providing services to taxonomists for standard genome sequencing and annotation.</title>
        <authorList>
            <consortium name="The Broad Institute Genomics Platform"/>
            <consortium name="The Broad Institute Genome Sequencing Center for Infectious Disease"/>
            <person name="Wu L."/>
            <person name="Ma J."/>
        </authorList>
    </citation>
    <scope>NUCLEOTIDE SEQUENCE [LARGE SCALE GENOMIC DNA]</scope>
    <source>
        <strain evidence="11">JCM 14309</strain>
    </source>
</reference>
<feature type="transmembrane region" description="Helical" evidence="7">
    <location>
        <begin position="13"/>
        <end position="29"/>
    </location>
</feature>
<keyword evidence="3" id="KW-1003">Cell membrane</keyword>
<dbReference type="InterPro" id="IPR048640">
    <property type="entry name" value="MgtC-like_C"/>
</dbReference>
<evidence type="ECO:0000256" key="7">
    <source>
        <dbReference type="SAM" id="Phobius"/>
    </source>
</evidence>
<gene>
    <name evidence="10" type="ORF">GCM10010529_17330</name>
</gene>
<evidence type="ECO:0000256" key="1">
    <source>
        <dbReference type="ARBA" id="ARBA00004651"/>
    </source>
</evidence>
<dbReference type="PRINTS" id="PR01837">
    <property type="entry name" value="MGTCSAPBPROT"/>
</dbReference>
<dbReference type="Proteomes" id="UP001500236">
    <property type="component" value="Unassembled WGS sequence"/>
</dbReference>
<evidence type="ECO:0000256" key="5">
    <source>
        <dbReference type="ARBA" id="ARBA00022989"/>
    </source>
</evidence>
<keyword evidence="11" id="KW-1185">Reference proteome</keyword>
<name>A0ABP6LWT9_9MICC</name>
<accession>A0ABP6LWT9</accession>
<dbReference type="InterPro" id="IPR003416">
    <property type="entry name" value="MgtC/SapB/SrpB/YhiD_fam"/>
</dbReference>
<dbReference type="EMBL" id="BAAAVT010000009">
    <property type="protein sequence ID" value="GAA3064853.1"/>
    <property type="molecule type" value="Genomic_DNA"/>
</dbReference>
<protein>
    <submittedName>
        <fullName evidence="10">MgtC/SapB family protein</fullName>
    </submittedName>
</protein>
<proteinExistence type="inferred from homology"/>
<sequence length="244" mass="25590">MFFLAEDQMVLDVVLRIGAAFGCGVLIGMERQWRARSAGLRTNTLVCLGAALFVVLSSLTPGDASPSRVAAQVVSGVGFLGAGVIIRDGGSLRGINTAATLWGSAAVGCLCGAGMYIPAVVGVLAIVLGNVVLRPVARGVERSVPANRAGADDPVDYEFTVICHDAEEAHIRALVVQSIGTGAFSLQGLQSEDIEHTGRVKVVARLTATSRDDGIFETAVNRLSLERGVTAVRWQVVPHERVEL</sequence>
<dbReference type="Pfam" id="PF02308">
    <property type="entry name" value="MgtC"/>
    <property type="match status" value="1"/>
</dbReference>
<feature type="transmembrane region" description="Helical" evidence="7">
    <location>
        <begin position="98"/>
        <end position="128"/>
    </location>
</feature>
<evidence type="ECO:0000259" key="9">
    <source>
        <dbReference type="Pfam" id="PF21770"/>
    </source>
</evidence>
<organism evidence="10 11">
    <name type="scientific">Nesterenkonia aethiopica</name>
    <dbReference type="NCBI Taxonomy" id="269144"/>
    <lineage>
        <taxon>Bacteria</taxon>
        <taxon>Bacillati</taxon>
        <taxon>Actinomycetota</taxon>
        <taxon>Actinomycetes</taxon>
        <taxon>Micrococcales</taxon>
        <taxon>Micrococcaceae</taxon>
        <taxon>Nesterenkonia</taxon>
    </lineage>
</organism>
<comment type="subcellular location">
    <subcellularLocation>
        <location evidence="1">Cell membrane</location>
        <topology evidence="1">Multi-pass membrane protein</topology>
    </subcellularLocation>
</comment>
<evidence type="ECO:0000259" key="8">
    <source>
        <dbReference type="Pfam" id="PF02308"/>
    </source>
</evidence>
<evidence type="ECO:0000256" key="6">
    <source>
        <dbReference type="ARBA" id="ARBA00023136"/>
    </source>
</evidence>